<dbReference type="NCBIfam" id="NF009855">
    <property type="entry name" value="PRK13321.1"/>
    <property type="match status" value="1"/>
</dbReference>
<dbReference type="GO" id="GO:0005737">
    <property type="term" value="C:cytoplasm"/>
    <property type="evidence" value="ECO:0007669"/>
    <property type="project" value="UniProtKB-SubCell"/>
</dbReference>
<protein>
    <recommendedName>
        <fullName evidence="15 16">Type III pantothenate kinase</fullName>
        <ecNumber evidence="6 16">2.7.1.33</ecNumber>
    </recommendedName>
    <alternativeName>
        <fullName evidence="16">PanK-III</fullName>
    </alternativeName>
    <alternativeName>
        <fullName evidence="16">Pantothenic acid kinase</fullName>
    </alternativeName>
</protein>
<comment type="cofactor">
    <cofactor evidence="16">
        <name>NH4(+)</name>
        <dbReference type="ChEBI" id="CHEBI:28938"/>
    </cofactor>
    <cofactor evidence="16">
        <name>K(+)</name>
        <dbReference type="ChEBI" id="CHEBI:29103"/>
    </cofactor>
    <text evidence="16">A monovalent cation. Ammonium or potassium.</text>
</comment>
<evidence type="ECO:0000256" key="3">
    <source>
        <dbReference type="ARBA" id="ARBA00004496"/>
    </source>
</evidence>
<dbReference type="NCBIfam" id="NF009848">
    <property type="entry name" value="PRK13318.1-6"/>
    <property type="match status" value="1"/>
</dbReference>
<comment type="caution">
    <text evidence="16">Lacks conserved residue(s) required for the propagation of feature annotation.</text>
</comment>
<evidence type="ECO:0000256" key="4">
    <source>
        <dbReference type="ARBA" id="ARBA00005225"/>
    </source>
</evidence>
<keyword evidence="7 16" id="KW-0963">Cytoplasm</keyword>
<dbReference type="AlphaFoldDB" id="A0A926HYT0"/>
<evidence type="ECO:0000256" key="5">
    <source>
        <dbReference type="ARBA" id="ARBA00011738"/>
    </source>
</evidence>
<gene>
    <name evidence="16" type="primary">coaX</name>
    <name evidence="17" type="ORF">H8730_16615</name>
</gene>
<comment type="subunit">
    <text evidence="5 16">Homodimer.</text>
</comment>
<reference evidence="17" key="1">
    <citation type="submission" date="2020-08" db="EMBL/GenBank/DDBJ databases">
        <title>Genome public.</title>
        <authorList>
            <person name="Liu C."/>
            <person name="Sun Q."/>
        </authorList>
    </citation>
    <scope>NUCLEOTIDE SEQUENCE</scope>
    <source>
        <strain evidence="17">NSJ-32</strain>
    </source>
</reference>
<keyword evidence="9 16" id="KW-0547">Nucleotide-binding</keyword>
<dbReference type="EC" id="2.7.1.33" evidence="6 16"/>
<comment type="subcellular location">
    <subcellularLocation>
        <location evidence="3 16">Cytoplasm</location>
    </subcellularLocation>
</comment>
<feature type="active site" description="Proton acceptor" evidence="16">
    <location>
        <position position="109"/>
    </location>
</feature>
<dbReference type="HAMAP" id="MF_01274">
    <property type="entry name" value="Pantothen_kinase_3"/>
    <property type="match status" value="1"/>
</dbReference>
<comment type="pathway">
    <text evidence="4 16">Cofactor biosynthesis; coenzyme A biosynthesis; CoA from (R)-pantothenate: step 1/5.</text>
</comment>
<evidence type="ECO:0000256" key="7">
    <source>
        <dbReference type="ARBA" id="ARBA00022490"/>
    </source>
</evidence>
<evidence type="ECO:0000256" key="9">
    <source>
        <dbReference type="ARBA" id="ARBA00022741"/>
    </source>
</evidence>
<comment type="catalytic activity">
    <reaction evidence="1 16">
        <text>(R)-pantothenate + ATP = (R)-4'-phosphopantothenate + ADP + H(+)</text>
        <dbReference type="Rhea" id="RHEA:16373"/>
        <dbReference type="ChEBI" id="CHEBI:10986"/>
        <dbReference type="ChEBI" id="CHEBI:15378"/>
        <dbReference type="ChEBI" id="CHEBI:29032"/>
        <dbReference type="ChEBI" id="CHEBI:30616"/>
        <dbReference type="ChEBI" id="CHEBI:456216"/>
        <dbReference type="EC" id="2.7.1.33"/>
    </reaction>
</comment>
<keyword evidence="16" id="KW-0479">Metal-binding</keyword>
<evidence type="ECO:0000313" key="17">
    <source>
        <dbReference type="EMBL" id="MBC8545162.1"/>
    </source>
</evidence>
<evidence type="ECO:0000256" key="2">
    <source>
        <dbReference type="ARBA" id="ARBA00001958"/>
    </source>
</evidence>
<keyword evidence="8 16" id="KW-0808">Transferase</keyword>
<feature type="binding site" evidence="16">
    <location>
        <begin position="6"/>
        <end position="13"/>
    </location>
    <ligand>
        <name>ATP</name>
        <dbReference type="ChEBI" id="CHEBI:30616"/>
    </ligand>
</feature>
<organism evidence="17 18">
    <name type="scientific">Bianquea renquensis</name>
    <dbReference type="NCBI Taxonomy" id="2763661"/>
    <lineage>
        <taxon>Bacteria</taxon>
        <taxon>Bacillati</taxon>
        <taxon>Bacillota</taxon>
        <taxon>Clostridia</taxon>
        <taxon>Eubacteriales</taxon>
        <taxon>Bianqueaceae</taxon>
        <taxon>Bianquea</taxon>
    </lineage>
</organism>
<comment type="similarity">
    <text evidence="14 16">Belongs to the type III pantothenate kinase family.</text>
</comment>
<feature type="binding site" evidence="16">
    <location>
        <position position="132"/>
    </location>
    <ligand>
        <name>ATP</name>
        <dbReference type="ChEBI" id="CHEBI:30616"/>
    </ligand>
</feature>
<comment type="caution">
    <text evidence="17">The sequence shown here is derived from an EMBL/GenBank/DDBJ whole genome shotgun (WGS) entry which is preliminary data.</text>
</comment>
<sequence>MLLVFDIGNTEIKMGVFRDDDLVAYWRMITGSRKTSDEYGITMLTMLQQKNITPGDIDSIVVSSVVPHIMHSFLNAVRRYIGKEPFQVAPGIKTGICIRCDNPKEVGADLIADVSAAYTLYGGPCLVVDFGTATKYEVITEDGAFVAAVIAPGLGISAEAMCKSAAQLPAIEIKKPKKILTANTIECMQAGLVYGYIGSVEYIITKIKEEMNQEMKVVATGGLGRVIVEETDVIDVYDPMLTLKGLRVIADKNKLKRQ</sequence>
<evidence type="ECO:0000256" key="14">
    <source>
        <dbReference type="ARBA" id="ARBA00038036"/>
    </source>
</evidence>
<name>A0A926HYT0_9FIRM</name>
<dbReference type="EMBL" id="JACRSQ010000051">
    <property type="protein sequence ID" value="MBC8545162.1"/>
    <property type="molecule type" value="Genomic_DNA"/>
</dbReference>
<dbReference type="InterPro" id="IPR043129">
    <property type="entry name" value="ATPase_NBD"/>
</dbReference>
<dbReference type="GO" id="GO:0015937">
    <property type="term" value="P:coenzyme A biosynthetic process"/>
    <property type="evidence" value="ECO:0007669"/>
    <property type="project" value="UniProtKB-UniRule"/>
</dbReference>
<keyword evidence="13 16" id="KW-0173">Coenzyme A biosynthesis</keyword>
<keyword evidence="12 16" id="KW-0630">Potassium</keyword>
<evidence type="ECO:0000256" key="11">
    <source>
        <dbReference type="ARBA" id="ARBA00022840"/>
    </source>
</evidence>
<evidence type="ECO:0000256" key="12">
    <source>
        <dbReference type="ARBA" id="ARBA00022958"/>
    </source>
</evidence>
<dbReference type="NCBIfam" id="TIGR00671">
    <property type="entry name" value="baf"/>
    <property type="match status" value="1"/>
</dbReference>
<accession>A0A926HYT0</accession>
<dbReference type="InterPro" id="IPR004619">
    <property type="entry name" value="Type_III_PanK"/>
</dbReference>
<feature type="binding site" evidence="16">
    <location>
        <begin position="107"/>
        <end position="110"/>
    </location>
    <ligand>
        <name>substrate</name>
    </ligand>
</feature>
<proteinExistence type="inferred from homology"/>
<evidence type="ECO:0000256" key="1">
    <source>
        <dbReference type="ARBA" id="ARBA00001206"/>
    </source>
</evidence>
<keyword evidence="10 16" id="KW-0418">Kinase</keyword>
<dbReference type="PANTHER" id="PTHR34265">
    <property type="entry name" value="TYPE III PANTOTHENATE KINASE"/>
    <property type="match status" value="1"/>
</dbReference>
<evidence type="ECO:0000256" key="16">
    <source>
        <dbReference type="HAMAP-Rule" id="MF_01274"/>
    </source>
</evidence>
<dbReference type="Pfam" id="PF03309">
    <property type="entry name" value="Pan_kinase"/>
    <property type="match status" value="1"/>
</dbReference>
<evidence type="ECO:0000256" key="10">
    <source>
        <dbReference type="ARBA" id="ARBA00022777"/>
    </source>
</evidence>
<evidence type="ECO:0000256" key="8">
    <source>
        <dbReference type="ARBA" id="ARBA00022679"/>
    </source>
</evidence>
<evidence type="ECO:0000256" key="13">
    <source>
        <dbReference type="ARBA" id="ARBA00022993"/>
    </source>
</evidence>
<dbReference type="SUPFAM" id="SSF53067">
    <property type="entry name" value="Actin-like ATPase domain"/>
    <property type="match status" value="2"/>
</dbReference>
<comment type="function">
    <text evidence="16">Catalyzes the phosphorylation of pantothenate (Pan), the first step in CoA biosynthesis.</text>
</comment>
<dbReference type="GO" id="GO:0046872">
    <property type="term" value="F:metal ion binding"/>
    <property type="evidence" value="ECO:0007669"/>
    <property type="project" value="UniProtKB-KW"/>
</dbReference>
<keyword evidence="11 16" id="KW-0067">ATP-binding</keyword>
<dbReference type="Proteomes" id="UP000657006">
    <property type="component" value="Unassembled WGS sequence"/>
</dbReference>
<evidence type="ECO:0000256" key="6">
    <source>
        <dbReference type="ARBA" id="ARBA00012102"/>
    </source>
</evidence>
<dbReference type="GO" id="GO:0004594">
    <property type="term" value="F:pantothenate kinase activity"/>
    <property type="evidence" value="ECO:0007669"/>
    <property type="project" value="UniProtKB-UniRule"/>
</dbReference>
<feature type="binding site" evidence="16">
    <location>
        <position position="129"/>
    </location>
    <ligand>
        <name>K(+)</name>
        <dbReference type="ChEBI" id="CHEBI:29103"/>
    </ligand>
</feature>
<dbReference type="Gene3D" id="3.30.420.40">
    <property type="match status" value="2"/>
</dbReference>
<dbReference type="PANTHER" id="PTHR34265:SF1">
    <property type="entry name" value="TYPE III PANTOTHENATE KINASE"/>
    <property type="match status" value="1"/>
</dbReference>
<evidence type="ECO:0000256" key="15">
    <source>
        <dbReference type="ARBA" id="ARBA00040883"/>
    </source>
</evidence>
<dbReference type="GO" id="GO:0005524">
    <property type="term" value="F:ATP binding"/>
    <property type="evidence" value="ECO:0007669"/>
    <property type="project" value="UniProtKB-UniRule"/>
</dbReference>
<keyword evidence="18" id="KW-1185">Reference proteome</keyword>
<feature type="binding site" evidence="16">
    <location>
        <position position="184"/>
    </location>
    <ligand>
        <name>substrate</name>
    </ligand>
</feature>
<dbReference type="CDD" id="cd24015">
    <property type="entry name" value="ASKHA_NBD_PanK-III"/>
    <property type="match status" value="1"/>
</dbReference>
<comment type="cofactor">
    <cofactor evidence="2">
        <name>K(+)</name>
        <dbReference type="ChEBI" id="CHEBI:29103"/>
    </cofactor>
</comment>
<evidence type="ECO:0000313" key="18">
    <source>
        <dbReference type="Proteomes" id="UP000657006"/>
    </source>
</evidence>